<keyword evidence="4" id="KW-1185">Reference proteome</keyword>
<accession>A0A2P5HEY5</accession>
<feature type="compositionally biased region" description="Low complexity" evidence="2">
    <location>
        <begin position="84"/>
        <end position="97"/>
    </location>
</feature>
<feature type="compositionally biased region" description="Low complexity" evidence="2">
    <location>
        <begin position="385"/>
        <end position="401"/>
    </location>
</feature>
<feature type="region of interest" description="Disordered" evidence="2">
    <location>
        <begin position="334"/>
        <end position="353"/>
    </location>
</feature>
<dbReference type="InParanoid" id="A0A2P5HEY5"/>
<feature type="compositionally biased region" description="Basic and acidic residues" evidence="2">
    <location>
        <begin position="591"/>
        <end position="602"/>
    </location>
</feature>
<reference evidence="3" key="1">
    <citation type="submission" date="2017-09" db="EMBL/GenBank/DDBJ databases">
        <title>Polyketide synthases of a Diaporthe helianthi virulent isolate.</title>
        <authorList>
            <person name="Baroncelli R."/>
        </authorList>
    </citation>
    <scope>NUCLEOTIDE SEQUENCE [LARGE SCALE GENOMIC DNA]</scope>
    <source>
        <strain evidence="3">7/96</strain>
    </source>
</reference>
<protein>
    <submittedName>
        <fullName evidence="3">Uncharacterized protein</fullName>
    </submittedName>
</protein>
<evidence type="ECO:0000313" key="3">
    <source>
        <dbReference type="EMBL" id="POS68803.1"/>
    </source>
</evidence>
<feature type="region of interest" description="Disordered" evidence="2">
    <location>
        <begin position="27"/>
        <end position="114"/>
    </location>
</feature>
<feature type="compositionally biased region" description="Low complexity" evidence="2">
    <location>
        <begin position="46"/>
        <end position="73"/>
    </location>
</feature>
<evidence type="ECO:0000313" key="4">
    <source>
        <dbReference type="Proteomes" id="UP000094444"/>
    </source>
</evidence>
<name>A0A2P5HEY5_DIAHE</name>
<feature type="region of interest" description="Disordered" evidence="2">
    <location>
        <begin position="368"/>
        <end position="414"/>
    </location>
</feature>
<proteinExistence type="predicted"/>
<dbReference type="Proteomes" id="UP000094444">
    <property type="component" value="Unassembled WGS sequence"/>
</dbReference>
<evidence type="ECO:0000256" key="2">
    <source>
        <dbReference type="SAM" id="MobiDB-lite"/>
    </source>
</evidence>
<evidence type="ECO:0000256" key="1">
    <source>
        <dbReference type="SAM" id="Coils"/>
    </source>
</evidence>
<comment type="caution">
    <text evidence="3">The sequence shown here is derived from an EMBL/GenBank/DDBJ whole genome shotgun (WGS) entry which is preliminary data.</text>
</comment>
<keyword evidence="1" id="KW-0175">Coiled coil</keyword>
<gene>
    <name evidence="3" type="ORF">DHEL01_v212804</name>
</gene>
<feature type="region of interest" description="Disordered" evidence="2">
    <location>
        <begin position="570"/>
        <end position="610"/>
    </location>
</feature>
<feature type="compositionally biased region" description="Polar residues" evidence="2">
    <location>
        <begin position="375"/>
        <end position="384"/>
    </location>
</feature>
<sequence length="610" mass="66527">MDRLRDLATRTRRVDYHFRVPKSLSTTSLMAPRSTDHNEGSEGVKSTLSSSSTSASASLSASLPPPQTLLLPTDLGTAMSSLHSEPASAPTLPSSAAKPPPTINKDKKQHKMDGNREVEASLVGGDPFVTGRKADQQLFGQVLTNIVQDDVIADSGLELYRRVNDCARDYMEAKQIVERREHEIAAISNKIEAMQATMDKASKHLHKAQSIAAEAIDSSVAEQFRLKEQENLTNILIGMTDAIAKGNCHSWPRQKDLQSVFYKNKHHCQSLMVSSGIAYVARHFVFHADYDDAFEPMLFHLANQTDYKDFVRRSREEDHEFAKQHQAAYNARPDFIPKTSSTTAPVGGEGLTDKTKGCQVDGACGAPAGEEAGSHKSTQAAMQNSTTLPPRSSSLPSSARTKLGKTSHQLVDQRPDAPSGAVFFHSHSDTAHMCKHIDFTSDADMNKVAGKIHTHLESQPGLMSGNPIMKAAFLESIAGLEAVFQDGSYEAPPELRKDATSVLESIERLNKDFVMSEQVTRKLDAMAEKQGFRSFQTHELPGGRIQIDMTTAGCFKGCGCKPARPDGLESRATNGDIIAPLPGQDMAASRGDSDQLWKDHHVPSITPGKR</sequence>
<dbReference type="EMBL" id="MAVT02003135">
    <property type="protein sequence ID" value="POS68803.1"/>
    <property type="molecule type" value="Genomic_DNA"/>
</dbReference>
<feature type="coiled-coil region" evidence="1">
    <location>
        <begin position="177"/>
        <end position="204"/>
    </location>
</feature>
<organism evidence="3 4">
    <name type="scientific">Diaporthe helianthi</name>
    <dbReference type="NCBI Taxonomy" id="158607"/>
    <lineage>
        <taxon>Eukaryota</taxon>
        <taxon>Fungi</taxon>
        <taxon>Dikarya</taxon>
        <taxon>Ascomycota</taxon>
        <taxon>Pezizomycotina</taxon>
        <taxon>Sordariomycetes</taxon>
        <taxon>Sordariomycetidae</taxon>
        <taxon>Diaporthales</taxon>
        <taxon>Diaporthaceae</taxon>
        <taxon>Diaporthe</taxon>
    </lineage>
</organism>
<dbReference type="AlphaFoldDB" id="A0A2P5HEY5"/>
<dbReference type="OrthoDB" id="5235135at2759"/>